<feature type="region of interest" description="Disordered" evidence="1">
    <location>
        <begin position="502"/>
        <end position="566"/>
    </location>
</feature>
<dbReference type="EMBL" id="SNRW01007878">
    <property type="protein sequence ID" value="KAA6380464.1"/>
    <property type="molecule type" value="Genomic_DNA"/>
</dbReference>
<feature type="compositionally biased region" description="Polar residues" evidence="1">
    <location>
        <begin position="197"/>
        <end position="212"/>
    </location>
</feature>
<dbReference type="AlphaFoldDB" id="A0A5J4VDK7"/>
<feature type="compositionally biased region" description="Basic residues" evidence="1">
    <location>
        <begin position="554"/>
        <end position="566"/>
    </location>
</feature>
<dbReference type="SUPFAM" id="SSF56672">
    <property type="entry name" value="DNA/RNA polymerases"/>
    <property type="match status" value="1"/>
</dbReference>
<feature type="region of interest" description="Disordered" evidence="1">
    <location>
        <begin position="111"/>
        <end position="224"/>
    </location>
</feature>
<evidence type="ECO:0000313" key="2">
    <source>
        <dbReference type="EMBL" id="KAA6380464.1"/>
    </source>
</evidence>
<evidence type="ECO:0008006" key="4">
    <source>
        <dbReference type="Google" id="ProtNLM"/>
    </source>
</evidence>
<comment type="caution">
    <text evidence="2">The sequence shown here is derived from an EMBL/GenBank/DDBJ whole genome shotgun (WGS) entry which is preliminary data.</text>
</comment>
<evidence type="ECO:0000313" key="3">
    <source>
        <dbReference type="Proteomes" id="UP000324800"/>
    </source>
</evidence>
<sequence>METKTNLSMKSNLSISLTETMDTYGMTAGRSYLTLSMEMRIPRSISQNIHQHSTSQCKRIRVTRMKRLRDAVTGSNQRKWIFKPSDNRQHWQSTPPELGQVKGKVVVPKQMMQPNNDHDTGSKKTCQNPNSLGPQRLPNLEPTRTLLTTSHPCRSGEKRWMEPQFLRKSLSNTPEATRPVQDPRNRNKDPTPRIRQKQSPIQRLTSQKSWTDQGRKEERRKANGKLRQILDAKALNKEIADFRFKMLDLNVVKQTIKLGDCCTSLDRSSAFHYLMVQTESQPYLAFEFQNNRFTYRTVPFVTKYSPIHDKHRKEQEITETYSNLPRMGMKSYQCNSQNKTEEAFTSPTRFVRHEKMDKDWNINNSDANSQSNCETKLSKTTILRCFTLPEHDRPKENISFKIEKLEFNEDNEQDSNSRYELVDSKAQSEHFNIIDINITINENDNRCNTQLMGFQTKEGIRDDCNASWNLEKQISEVNKQQQSNQSYNLRLSKFRKSLKKFANSISSDQNRQQRSSFRHQEMENNVNIGKRNKINTRTNRKTRNIDPDYSPPRSQKRNCRRTKRTIKSRRLQINGEDFSTDMSSDGYEQNNRFILTTLQQSIVKIN</sequence>
<gene>
    <name evidence="2" type="ORF">EZS28_024007</name>
</gene>
<dbReference type="Gene3D" id="3.10.10.10">
    <property type="entry name" value="HIV Type 1 Reverse Transcriptase, subunit A, domain 1"/>
    <property type="match status" value="1"/>
</dbReference>
<feature type="compositionally biased region" description="Basic and acidic residues" evidence="1">
    <location>
        <begin position="181"/>
        <end position="192"/>
    </location>
</feature>
<proteinExistence type="predicted"/>
<dbReference type="Proteomes" id="UP000324800">
    <property type="component" value="Unassembled WGS sequence"/>
</dbReference>
<protein>
    <recommendedName>
        <fullName evidence="4">Reverse transcriptase domain-containing protein</fullName>
    </recommendedName>
</protein>
<feature type="compositionally biased region" description="Polar residues" evidence="1">
    <location>
        <begin position="123"/>
        <end position="133"/>
    </location>
</feature>
<feature type="compositionally biased region" description="Basic residues" evidence="1">
    <location>
        <begin position="530"/>
        <end position="542"/>
    </location>
</feature>
<feature type="non-terminal residue" evidence="2">
    <location>
        <position position="606"/>
    </location>
</feature>
<evidence type="ECO:0000256" key="1">
    <source>
        <dbReference type="SAM" id="MobiDB-lite"/>
    </source>
</evidence>
<reference evidence="2 3" key="1">
    <citation type="submission" date="2019-03" db="EMBL/GenBank/DDBJ databases">
        <title>Single cell metagenomics reveals metabolic interactions within the superorganism composed of flagellate Streblomastix strix and complex community of Bacteroidetes bacteria on its surface.</title>
        <authorList>
            <person name="Treitli S.C."/>
            <person name="Kolisko M."/>
            <person name="Husnik F."/>
            <person name="Keeling P."/>
            <person name="Hampl V."/>
        </authorList>
    </citation>
    <scope>NUCLEOTIDE SEQUENCE [LARGE SCALE GENOMIC DNA]</scope>
    <source>
        <strain evidence="2">ST1C</strain>
    </source>
</reference>
<dbReference type="Gene3D" id="3.30.70.270">
    <property type="match status" value="1"/>
</dbReference>
<dbReference type="InterPro" id="IPR043128">
    <property type="entry name" value="Rev_trsase/Diguanyl_cyclase"/>
</dbReference>
<organism evidence="2 3">
    <name type="scientific">Streblomastix strix</name>
    <dbReference type="NCBI Taxonomy" id="222440"/>
    <lineage>
        <taxon>Eukaryota</taxon>
        <taxon>Metamonada</taxon>
        <taxon>Preaxostyla</taxon>
        <taxon>Oxymonadida</taxon>
        <taxon>Streblomastigidae</taxon>
        <taxon>Streblomastix</taxon>
    </lineage>
</organism>
<accession>A0A5J4VDK7</accession>
<feature type="compositionally biased region" description="Polar residues" evidence="1">
    <location>
        <begin position="503"/>
        <end position="515"/>
    </location>
</feature>
<name>A0A5J4VDK7_9EUKA</name>
<dbReference type="InterPro" id="IPR043502">
    <property type="entry name" value="DNA/RNA_pol_sf"/>
</dbReference>